<feature type="region of interest" description="Disordered" evidence="7">
    <location>
        <begin position="209"/>
        <end position="259"/>
    </location>
</feature>
<dbReference type="InterPro" id="IPR011701">
    <property type="entry name" value="MFS"/>
</dbReference>
<evidence type="ECO:0000313" key="10">
    <source>
        <dbReference type="EMBL" id="MFB9552770.1"/>
    </source>
</evidence>
<feature type="transmembrane region" description="Helical" evidence="8">
    <location>
        <begin position="279"/>
        <end position="300"/>
    </location>
</feature>
<keyword evidence="6" id="KW-0046">Antibiotic resistance</keyword>
<comment type="subcellular location">
    <subcellularLocation>
        <location evidence="1">Cell membrane</location>
        <topology evidence="1">Multi-pass membrane protein</topology>
    </subcellularLocation>
</comment>
<feature type="domain" description="Major facilitator superfamily (MFS) profile" evidence="9">
    <location>
        <begin position="26"/>
        <end position="457"/>
    </location>
</feature>
<name>A0ABV5QGZ3_9ACTN</name>
<protein>
    <submittedName>
        <fullName evidence="10">MFS transporter</fullName>
    </submittedName>
</protein>
<feature type="transmembrane region" description="Helical" evidence="8">
    <location>
        <begin position="365"/>
        <end position="388"/>
    </location>
</feature>
<keyword evidence="11" id="KW-1185">Reference proteome</keyword>
<feature type="transmembrane region" description="Helical" evidence="8">
    <location>
        <begin position="121"/>
        <end position="142"/>
    </location>
</feature>
<feature type="transmembrane region" description="Helical" evidence="8">
    <location>
        <begin position="306"/>
        <end position="329"/>
    </location>
</feature>
<organism evidence="10 11">
    <name type="scientific">Streptomyces roseoviridis</name>
    <dbReference type="NCBI Taxonomy" id="67361"/>
    <lineage>
        <taxon>Bacteria</taxon>
        <taxon>Bacillati</taxon>
        <taxon>Actinomycetota</taxon>
        <taxon>Actinomycetes</taxon>
        <taxon>Kitasatosporales</taxon>
        <taxon>Streptomycetaceae</taxon>
        <taxon>Streptomyces</taxon>
    </lineage>
</organism>
<proteinExistence type="predicted"/>
<dbReference type="SUPFAM" id="SSF103473">
    <property type="entry name" value="MFS general substrate transporter"/>
    <property type="match status" value="1"/>
</dbReference>
<feature type="transmembrane region" description="Helical" evidence="8">
    <location>
        <begin position="154"/>
        <end position="174"/>
    </location>
</feature>
<feature type="transmembrane region" description="Helical" evidence="8">
    <location>
        <begin position="341"/>
        <end position="359"/>
    </location>
</feature>
<evidence type="ECO:0000256" key="4">
    <source>
        <dbReference type="ARBA" id="ARBA00022989"/>
    </source>
</evidence>
<dbReference type="PROSITE" id="PS50850">
    <property type="entry name" value="MFS"/>
    <property type="match status" value="1"/>
</dbReference>
<dbReference type="Gene3D" id="1.20.1250.20">
    <property type="entry name" value="MFS general substrate transporter like domains"/>
    <property type="match status" value="1"/>
</dbReference>
<sequence length="457" mass="45655">MTATAVPPTGAAPEPEVTWDARQWSRLLVLSGNMLLDAIEVSVILIALPTLAARFGLTPWGAQWMMSGFALGFAALLLLGPVLCARLGRRRAYLGAMLLFGAASLAGGLAGGPALLVAVRVVKGCCAALTAPTGLAIINDLFPEGPERRRALSVYSLFGAAGFTAGLLLAGGLLEADWRWVFVFPAPVALVLLVAGAYVLPREGGGPGGDGAPAGGGAVAGPGPGDGDAGARSGDGGPAAGPGAGTGGGAADSGAPAHRPGARLPSLALLKRGPLLRSALGAASLNGTYQAVLVVMVFQMADDFGWSPWLSALALLPACVPLALTVPFAGRFIARHGSGRLVTLGALFPLLGYGLYLARPDSGSYPLGMLPVLLLVEAGFCCAFVALNTQATAGLDPADRGAAVSLYQAAVQLGAAVLLPAAALLLTHATGPRPALVLITAVGALGLVAALARRGAR</sequence>
<dbReference type="EMBL" id="JBHMCT010000002">
    <property type="protein sequence ID" value="MFB9552770.1"/>
    <property type="molecule type" value="Genomic_DNA"/>
</dbReference>
<gene>
    <name evidence="10" type="ORF">ACFFTP_00990</name>
</gene>
<dbReference type="Proteomes" id="UP001589716">
    <property type="component" value="Unassembled WGS sequence"/>
</dbReference>
<keyword evidence="4 8" id="KW-1133">Transmembrane helix</keyword>
<dbReference type="PANTHER" id="PTHR42718:SF9">
    <property type="entry name" value="MAJOR FACILITATOR SUPERFAMILY MULTIDRUG TRANSPORTER MFSC"/>
    <property type="match status" value="1"/>
</dbReference>
<comment type="caution">
    <text evidence="10">The sequence shown here is derived from an EMBL/GenBank/DDBJ whole genome shotgun (WGS) entry which is preliminary data.</text>
</comment>
<evidence type="ECO:0000256" key="5">
    <source>
        <dbReference type="ARBA" id="ARBA00023136"/>
    </source>
</evidence>
<feature type="transmembrane region" description="Helical" evidence="8">
    <location>
        <begin position="180"/>
        <end position="200"/>
    </location>
</feature>
<evidence type="ECO:0000313" key="11">
    <source>
        <dbReference type="Proteomes" id="UP001589716"/>
    </source>
</evidence>
<reference evidence="10 11" key="1">
    <citation type="submission" date="2024-09" db="EMBL/GenBank/DDBJ databases">
        <authorList>
            <person name="Sun Q."/>
            <person name="Mori K."/>
        </authorList>
    </citation>
    <scope>NUCLEOTIDE SEQUENCE [LARGE SCALE GENOMIC DNA]</scope>
    <source>
        <strain evidence="10 11">JCM 4414</strain>
    </source>
</reference>
<feature type="transmembrane region" description="Helical" evidence="8">
    <location>
        <begin position="27"/>
        <end position="52"/>
    </location>
</feature>
<evidence type="ECO:0000256" key="8">
    <source>
        <dbReference type="SAM" id="Phobius"/>
    </source>
</evidence>
<feature type="transmembrane region" description="Helical" evidence="8">
    <location>
        <begin position="409"/>
        <end position="429"/>
    </location>
</feature>
<evidence type="ECO:0000256" key="2">
    <source>
        <dbReference type="ARBA" id="ARBA00022448"/>
    </source>
</evidence>
<evidence type="ECO:0000256" key="7">
    <source>
        <dbReference type="SAM" id="MobiDB-lite"/>
    </source>
</evidence>
<dbReference type="PANTHER" id="PTHR42718">
    <property type="entry name" value="MAJOR FACILITATOR SUPERFAMILY MULTIDRUG TRANSPORTER MFSC"/>
    <property type="match status" value="1"/>
</dbReference>
<keyword evidence="2" id="KW-0813">Transport</keyword>
<accession>A0ABV5QGZ3</accession>
<feature type="compositionally biased region" description="Gly residues" evidence="7">
    <location>
        <begin position="209"/>
        <end position="251"/>
    </location>
</feature>
<feature type="transmembrane region" description="Helical" evidence="8">
    <location>
        <begin position="92"/>
        <end position="115"/>
    </location>
</feature>
<keyword evidence="5 8" id="KW-0472">Membrane</keyword>
<dbReference type="InterPro" id="IPR036259">
    <property type="entry name" value="MFS_trans_sf"/>
</dbReference>
<dbReference type="Pfam" id="PF07690">
    <property type="entry name" value="MFS_1"/>
    <property type="match status" value="1"/>
</dbReference>
<evidence type="ECO:0000256" key="6">
    <source>
        <dbReference type="ARBA" id="ARBA00023251"/>
    </source>
</evidence>
<feature type="transmembrane region" description="Helical" evidence="8">
    <location>
        <begin position="435"/>
        <end position="452"/>
    </location>
</feature>
<evidence type="ECO:0000259" key="9">
    <source>
        <dbReference type="PROSITE" id="PS50850"/>
    </source>
</evidence>
<evidence type="ECO:0000256" key="1">
    <source>
        <dbReference type="ARBA" id="ARBA00004651"/>
    </source>
</evidence>
<dbReference type="RefSeq" id="WP_345487408.1">
    <property type="nucleotide sequence ID" value="NZ_BAAAWU010000001.1"/>
</dbReference>
<feature type="transmembrane region" description="Helical" evidence="8">
    <location>
        <begin position="64"/>
        <end position="85"/>
    </location>
</feature>
<evidence type="ECO:0000256" key="3">
    <source>
        <dbReference type="ARBA" id="ARBA00022692"/>
    </source>
</evidence>
<dbReference type="InterPro" id="IPR020846">
    <property type="entry name" value="MFS_dom"/>
</dbReference>
<keyword evidence="3 8" id="KW-0812">Transmembrane</keyword>